<comment type="catalytic activity">
    <reaction evidence="11 13">
        <text>(S)-2,3,4,5-tetrahydrodipicolinate + NADP(+) + H2O = (2S,4S)-4-hydroxy-2,3,4,5-tetrahydrodipicolinate + NADPH + H(+)</text>
        <dbReference type="Rhea" id="RHEA:35331"/>
        <dbReference type="ChEBI" id="CHEBI:15377"/>
        <dbReference type="ChEBI" id="CHEBI:15378"/>
        <dbReference type="ChEBI" id="CHEBI:16845"/>
        <dbReference type="ChEBI" id="CHEBI:57783"/>
        <dbReference type="ChEBI" id="CHEBI:58349"/>
        <dbReference type="ChEBI" id="CHEBI:67139"/>
        <dbReference type="EC" id="1.17.1.8"/>
    </reaction>
</comment>
<evidence type="ECO:0000256" key="2">
    <source>
        <dbReference type="ARBA" id="ARBA00022490"/>
    </source>
</evidence>
<dbReference type="GO" id="GO:0016726">
    <property type="term" value="F:oxidoreductase activity, acting on CH or CH2 groups, NAD or NADP as acceptor"/>
    <property type="evidence" value="ECO:0007669"/>
    <property type="project" value="UniProtKB-UniRule"/>
</dbReference>
<comment type="subcellular location">
    <subcellularLocation>
        <location evidence="13">Cytoplasm</location>
    </subcellularLocation>
</comment>
<keyword evidence="8 13" id="KW-0457">Lysine biosynthesis</keyword>
<comment type="caution">
    <text evidence="13">Was originally thought to be a dihydrodipicolinate reductase (DHDPR), catalyzing the conversion of dihydrodipicolinate to tetrahydrodipicolinate. However, it was shown in E.coli that the substrate of the enzymatic reaction is not dihydrodipicolinate (DHDP) but in fact (2S,4S)-4-hydroxy-2,3,4,5-tetrahydrodipicolinic acid (HTPA), the product released by the DapA-catalyzed reaction.</text>
</comment>
<proteinExistence type="inferred from homology"/>
<dbReference type="STRING" id="860235.AOZ06_44140"/>
<gene>
    <name evidence="13" type="primary">dapB</name>
    <name evidence="16" type="ORF">AOZ06_44140</name>
</gene>
<keyword evidence="3 13" id="KW-0028">Amino-acid biosynthesis</keyword>
<organism evidence="16 17">
    <name type="scientific">Kibdelosporangium phytohabitans</name>
    <dbReference type="NCBI Taxonomy" id="860235"/>
    <lineage>
        <taxon>Bacteria</taxon>
        <taxon>Bacillati</taxon>
        <taxon>Actinomycetota</taxon>
        <taxon>Actinomycetes</taxon>
        <taxon>Pseudonocardiales</taxon>
        <taxon>Pseudonocardiaceae</taxon>
        <taxon>Kibdelosporangium</taxon>
    </lineage>
</organism>
<dbReference type="PANTHER" id="PTHR20836:SF0">
    <property type="entry name" value="4-HYDROXY-TETRAHYDRODIPICOLINATE REDUCTASE 1, CHLOROPLASTIC-RELATED"/>
    <property type="match status" value="1"/>
</dbReference>
<protein>
    <recommendedName>
        <fullName evidence="10 13">4-hydroxy-tetrahydrodipicolinate reductase</fullName>
        <shortName evidence="13">HTPA reductase</shortName>
        <ecNumber evidence="10 13">1.17.1.8</ecNumber>
    </recommendedName>
</protein>
<feature type="domain" description="Dihydrodipicolinate reductase C-terminal" evidence="15">
    <location>
        <begin position="108"/>
        <end position="243"/>
    </location>
</feature>
<keyword evidence="5 13" id="KW-0220">Diaminopimelate biosynthesis</keyword>
<evidence type="ECO:0000256" key="5">
    <source>
        <dbReference type="ARBA" id="ARBA00022915"/>
    </source>
</evidence>
<comment type="catalytic activity">
    <reaction evidence="12 13">
        <text>(S)-2,3,4,5-tetrahydrodipicolinate + NAD(+) + H2O = (2S,4S)-4-hydroxy-2,3,4,5-tetrahydrodipicolinate + NADH + H(+)</text>
        <dbReference type="Rhea" id="RHEA:35323"/>
        <dbReference type="ChEBI" id="CHEBI:15377"/>
        <dbReference type="ChEBI" id="CHEBI:15378"/>
        <dbReference type="ChEBI" id="CHEBI:16845"/>
        <dbReference type="ChEBI" id="CHEBI:57540"/>
        <dbReference type="ChEBI" id="CHEBI:57945"/>
        <dbReference type="ChEBI" id="CHEBI:67139"/>
        <dbReference type="EC" id="1.17.1.8"/>
    </reaction>
</comment>
<dbReference type="RefSeq" id="WP_054294815.1">
    <property type="nucleotide sequence ID" value="NZ_CP012752.1"/>
</dbReference>
<dbReference type="Pfam" id="PF01113">
    <property type="entry name" value="DapB_N"/>
    <property type="match status" value="1"/>
</dbReference>
<dbReference type="OrthoDB" id="9790352at2"/>
<keyword evidence="4 13" id="KW-0521">NADP</keyword>
<evidence type="ECO:0000256" key="3">
    <source>
        <dbReference type="ARBA" id="ARBA00022605"/>
    </source>
</evidence>
<comment type="similarity">
    <text evidence="1 13">Belongs to the DapB family.</text>
</comment>
<dbReference type="Proteomes" id="UP000063699">
    <property type="component" value="Chromosome"/>
</dbReference>
<accession>A0A0N9I4N5</accession>
<feature type="active site" description="Proton donor" evidence="13">
    <location>
        <position position="136"/>
    </location>
</feature>
<evidence type="ECO:0000256" key="13">
    <source>
        <dbReference type="HAMAP-Rule" id="MF_00102"/>
    </source>
</evidence>
<comment type="subunit">
    <text evidence="13">Homotetramer.</text>
</comment>
<dbReference type="InterPro" id="IPR023940">
    <property type="entry name" value="DHDPR_bac"/>
</dbReference>
<dbReference type="Gene3D" id="3.30.360.10">
    <property type="entry name" value="Dihydrodipicolinate Reductase, domain 2"/>
    <property type="match status" value="1"/>
</dbReference>
<evidence type="ECO:0000256" key="9">
    <source>
        <dbReference type="ARBA" id="ARBA00037922"/>
    </source>
</evidence>
<keyword evidence="2 13" id="KW-0963">Cytoplasm</keyword>
<dbReference type="CDD" id="cd02274">
    <property type="entry name" value="DHDPR_N"/>
    <property type="match status" value="1"/>
</dbReference>
<evidence type="ECO:0000259" key="15">
    <source>
        <dbReference type="Pfam" id="PF05173"/>
    </source>
</evidence>
<evidence type="ECO:0000259" key="14">
    <source>
        <dbReference type="Pfam" id="PF01113"/>
    </source>
</evidence>
<evidence type="ECO:0000313" key="16">
    <source>
        <dbReference type="EMBL" id="ALG12924.1"/>
    </source>
</evidence>
<feature type="domain" description="Dihydrodipicolinate reductase N-terminal" evidence="14">
    <location>
        <begin position="3"/>
        <end position="105"/>
    </location>
</feature>
<dbReference type="InterPro" id="IPR000846">
    <property type="entry name" value="DapB_N"/>
</dbReference>
<dbReference type="UniPathway" id="UPA00034">
    <property type="reaction ID" value="UER00018"/>
</dbReference>
<dbReference type="GO" id="GO:0019877">
    <property type="term" value="P:diaminopimelate biosynthetic process"/>
    <property type="evidence" value="ECO:0007669"/>
    <property type="project" value="UniProtKB-UniRule"/>
</dbReference>
<dbReference type="InterPro" id="IPR036291">
    <property type="entry name" value="NAD(P)-bd_dom_sf"/>
</dbReference>
<evidence type="ECO:0000256" key="4">
    <source>
        <dbReference type="ARBA" id="ARBA00022857"/>
    </source>
</evidence>
<evidence type="ECO:0000256" key="11">
    <source>
        <dbReference type="ARBA" id="ARBA00049080"/>
    </source>
</evidence>
<dbReference type="Pfam" id="PF05173">
    <property type="entry name" value="DapB_C"/>
    <property type="match status" value="1"/>
</dbReference>
<feature type="binding site" evidence="13">
    <location>
        <position position="133"/>
    </location>
    <ligand>
        <name>(S)-2,3,4,5-tetrahydrodipicolinate</name>
        <dbReference type="ChEBI" id="CHEBI:16845"/>
    </ligand>
</feature>
<dbReference type="KEGG" id="kphy:AOZ06_44140"/>
<dbReference type="PROSITE" id="PS01298">
    <property type="entry name" value="DAPB"/>
    <property type="match status" value="1"/>
</dbReference>
<dbReference type="GO" id="GO:0050661">
    <property type="term" value="F:NADP binding"/>
    <property type="evidence" value="ECO:0007669"/>
    <property type="project" value="UniProtKB-UniRule"/>
</dbReference>
<evidence type="ECO:0000256" key="7">
    <source>
        <dbReference type="ARBA" id="ARBA00023027"/>
    </source>
</evidence>
<dbReference type="GO" id="GO:0005829">
    <property type="term" value="C:cytosol"/>
    <property type="evidence" value="ECO:0007669"/>
    <property type="project" value="TreeGrafter"/>
</dbReference>
<dbReference type="HAMAP" id="MF_00102">
    <property type="entry name" value="DapB"/>
    <property type="match status" value="1"/>
</dbReference>
<evidence type="ECO:0000256" key="6">
    <source>
        <dbReference type="ARBA" id="ARBA00023002"/>
    </source>
</evidence>
<feature type="binding site" evidence="13">
    <location>
        <begin position="142"/>
        <end position="143"/>
    </location>
    <ligand>
        <name>(S)-2,3,4,5-tetrahydrodipicolinate</name>
        <dbReference type="ChEBI" id="CHEBI:16845"/>
    </ligand>
</feature>
<evidence type="ECO:0000256" key="1">
    <source>
        <dbReference type="ARBA" id="ARBA00006642"/>
    </source>
</evidence>
<feature type="binding site" evidence="13">
    <location>
        <position position="33"/>
    </location>
    <ligand>
        <name>NADP(+)</name>
        <dbReference type="ChEBI" id="CHEBI:58349"/>
    </ligand>
</feature>
<dbReference type="FunFam" id="3.30.360.10:FF:000009">
    <property type="entry name" value="4-hydroxy-tetrahydrodipicolinate reductase"/>
    <property type="match status" value="1"/>
</dbReference>
<dbReference type="PANTHER" id="PTHR20836">
    <property type="entry name" value="DIHYDRODIPICOLINATE REDUCTASE"/>
    <property type="match status" value="1"/>
</dbReference>
<dbReference type="PIRSF" id="PIRSF000161">
    <property type="entry name" value="DHPR"/>
    <property type="match status" value="1"/>
</dbReference>
<dbReference type="SUPFAM" id="SSF51735">
    <property type="entry name" value="NAD(P)-binding Rossmann-fold domains"/>
    <property type="match status" value="1"/>
</dbReference>
<keyword evidence="7 13" id="KW-0520">NAD</keyword>
<dbReference type="EC" id="1.17.1.8" evidence="10 13"/>
<dbReference type="Gene3D" id="3.40.50.720">
    <property type="entry name" value="NAD(P)-binding Rossmann-like Domain"/>
    <property type="match status" value="1"/>
</dbReference>
<dbReference type="AlphaFoldDB" id="A0A0N9I4N5"/>
<dbReference type="SUPFAM" id="SSF55347">
    <property type="entry name" value="Glyceraldehyde-3-phosphate dehydrogenase-like, C-terminal domain"/>
    <property type="match status" value="1"/>
</dbReference>
<dbReference type="GO" id="GO:0009089">
    <property type="term" value="P:lysine biosynthetic process via diaminopimelate"/>
    <property type="evidence" value="ECO:0007669"/>
    <property type="project" value="UniProtKB-UniRule"/>
</dbReference>
<dbReference type="InterPro" id="IPR022663">
    <property type="entry name" value="DapB_C"/>
</dbReference>
<evidence type="ECO:0000256" key="8">
    <source>
        <dbReference type="ARBA" id="ARBA00023154"/>
    </source>
</evidence>
<dbReference type="EMBL" id="CP012752">
    <property type="protein sequence ID" value="ALG12924.1"/>
    <property type="molecule type" value="Genomic_DNA"/>
</dbReference>
<evidence type="ECO:0000256" key="10">
    <source>
        <dbReference type="ARBA" id="ARBA00038983"/>
    </source>
</evidence>
<evidence type="ECO:0000256" key="12">
    <source>
        <dbReference type="ARBA" id="ARBA00049396"/>
    </source>
</evidence>
<feature type="binding site" evidence="13">
    <location>
        <begin position="75"/>
        <end position="77"/>
    </location>
    <ligand>
        <name>NAD(+)</name>
        <dbReference type="ChEBI" id="CHEBI:57540"/>
    </ligand>
</feature>
<comment type="function">
    <text evidence="13">Catalyzes the conversion of 4-hydroxy-tetrahydrodipicolinate (HTPA) to tetrahydrodipicolinate.</text>
</comment>
<keyword evidence="6 13" id="KW-0560">Oxidoreductase</keyword>
<sequence length="246" mass="25766">MTIRVGVLGAQGRMGAEVCRAVDAADGMEVVAKVDVGDPLSDIAGADVVVDFTHPDVVMDNVRYAVDNGIHCVIGTSGFTTDRIDTVTSWLSDAPKVGVLVAPNFAIGAVLSMRFAELAAKYYESVEIIELHHPRKADAPSGTAAHTARLIGAARQAAGLGSAPDATTHDPDGARGALVDDVRVHSVRLSGLIAHQEVLFGGEGETLTIRHDSLDRNSFMPGVVLAVRSIVSRPGLIVGLDKLMDL</sequence>
<dbReference type="GO" id="GO:0051287">
    <property type="term" value="F:NAD binding"/>
    <property type="evidence" value="ECO:0007669"/>
    <property type="project" value="UniProtKB-UniRule"/>
</dbReference>
<reference evidence="16 17" key="1">
    <citation type="submission" date="2015-07" db="EMBL/GenBank/DDBJ databases">
        <title>Genome sequencing of Kibdelosporangium phytohabitans.</title>
        <authorList>
            <person name="Qin S."/>
            <person name="Xing K."/>
        </authorList>
    </citation>
    <scope>NUCLEOTIDE SEQUENCE [LARGE SCALE GENOMIC DNA]</scope>
    <source>
        <strain evidence="16 17">KLBMP1111</strain>
    </source>
</reference>
<feature type="binding site" evidence="13">
    <location>
        <begin position="9"/>
        <end position="14"/>
    </location>
    <ligand>
        <name>NAD(+)</name>
        <dbReference type="ChEBI" id="CHEBI:57540"/>
    </ligand>
</feature>
<keyword evidence="17" id="KW-1185">Reference proteome</keyword>
<feature type="active site" description="Proton donor/acceptor" evidence="13">
    <location>
        <position position="132"/>
    </location>
</feature>
<comment type="pathway">
    <text evidence="9 13">Amino-acid biosynthesis; L-lysine biosynthesis via DAP pathway; (S)-tetrahydrodipicolinate from L-aspartate: step 4/4.</text>
</comment>
<evidence type="ECO:0000313" key="17">
    <source>
        <dbReference type="Proteomes" id="UP000063699"/>
    </source>
</evidence>
<dbReference type="GO" id="GO:0008839">
    <property type="term" value="F:4-hydroxy-tetrahydrodipicolinate reductase"/>
    <property type="evidence" value="ECO:0007669"/>
    <property type="project" value="UniProtKB-UniRule"/>
</dbReference>
<feature type="binding site" evidence="13">
    <location>
        <begin position="102"/>
        <end position="105"/>
    </location>
    <ligand>
        <name>NAD(+)</name>
        <dbReference type="ChEBI" id="CHEBI:57540"/>
    </ligand>
</feature>
<name>A0A0N9I4N5_9PSEU</name>
<comment type="caution">
    <text evidence="13">Lacks conserved residue(s) required for the propagation of feature annotation.</text>
</comment>
<dbReference type="InterPro" id="IPR022664">
    <property type="entry name" value="DapB_N_CS"/>
</dbReference>
<dbReference type="NCBIfam" id="TIGR00036">
    <property type="entry name" value="dapB"/>
    <property type="match status" value="1"/>
</dbReference>